<feature type="transmembrane region" description="Helical" evidence="6">
    <location>
        <begin position="155"/>
        <end position="173"/>
    </location>
</feature>
<keyword evidence="5 6" id="KW-0472">Membrane</keyword>
<keyword evidence="3 6" id="KW-0812">Transmembrane</keyword>
<evidence type="ECO:0000256" key="6">
    <source>
        <dbReference type="SAM" id="Phobius"/>
    </source>
</evidence>
<dbReference type="Proteomes" id="UP000243975">
    <property type="component" value="Unassembled WGS sequence"/>
</dbReference>
<dbReference type="Pfam" id="PF02544">
    <property type="entry name" value="Steroid_dh"/>
    <property type="match status" value="2"/>
</dbReference>
<feature type="transmembrane region" description="Helical" evidence="6">
    <location>
        <begin position="65"/>
        <end position="83"/>
    </location>
</feature>
<dbReference type="InterPro" id="IPR039357">
    <property type="entry name" value="SRD5A/TECR"/>
</dbReference>
<sequence>MVISLLLLFPPPSSFFVTVMSILSCVSLANGGFMEAKGKHMQYSKFFNVSNKPNDQLIKLPSRTGMLIVYTPALLAGLSYSAIFPYRDLRIVMLVSVLTIHFFKRVNEVLFVHKYSGSMALDAAISIGLSYTISAMTMIYAQYLSREFREPAIDLKYIGIALFLIGIVGSFYHHNILSNLRKKGDREYRLPKGGLFDLVICPHYLFEIVEFIGVSCIAQTTYTFSFTLGTMFYLTGRSYATQEWYRSKFGESYMEMNGKNKQYAKFFDSATSSHKPKDHHKLASRNGMLLFYTPSFIVSLASFAIFPFRDARFLMVARLLTLHFFKRILEVLFVHKFSGFMMLNAAITIGLSYAVSTATMIYAQSLSQGFAEPSVDLKYVGVGMFLVGLSGNFYHHYLLSNLRKKGEREYKIPKGGLFDVVICPHYLFEIIGFIGVACVSQTPFAFSFALGTTFLLMGRSHATRNWYISKFGQEFHKDIKAIIPYLF</sequence>
<keyword evidence="9" id="KW-1185">Reference proteome</keyword>
<organism evidence="8 9">
    <name type="scientific">Cynara cardunculus var. scolymus</name>
    <name type="common">Globe artichoke</name>
    <name type="synonym">Cynara scolymus</name>
    <dbReference type="NCBI Taxonomy" id="59895"/>
    <lineage>
        <taxon>Eukaryota</taxon>
        <taxon>Viridiplantae</taxon>
        <taxon>Streptophyta</taxon>
        <taxon>Embryophyta</taxon>
        <taxon>Tracheophyta</taxon>
        <taxon>Spermatophyta</taxon>
        <taxon>Magnoliopsida</taxon>
        <taxon>eudicotyledons</taxon>
        <taxon>Gunneridae</taxon>
        <taxon>Pentapetalae</taxon>
        <taxon>asterids</taxon>
        <taxon>campanulids</taxon>
        <taxon>Asterales</taxon>
        <taxon>Asteraceae</taxon>
        <taxon>Carduoideae</taxon>
        <taxon>Cardueae</taxon>
        <taxon>Carduinae</taxon>
        <taxon>Cynara</taxon>
    </lineage>
</organism>
<proteinExistence type="inferred from homology"/>
<feature type="domain" description="3-oxo-5-alpha-steroid 4-dehydrogenase C-terminal" evidence="7">
    <location>
        <begin position="140"/>
        <end position="254"/>
    </location>
</feature>
<dbReference type="GO" id="GO:0006629">
    <property type="term" value="P:lipid metabolic process"/>
    <property type="evidence" value="ECO:0007669"/>
    <property type="project" value="InterPro"/>
</dbReference>
<dbReference type="FunFam" id="1.20.120.1630:FF:000017">
    <property type="entry name" value="3-oxo-5-alpha-steroid 4-dehydrogenase family protein"/>
    <property type="match status" value="2"/>
</dbReference>
<dbReference type="PROSITE" id="PS50244">
    <property type="entry name" value="S5A_REDUCTASE"/>
    <property type="match status" value="2"/>
</dbReference>
<feature type="domain" description="3-oxo-5-alpha-steroid 4-dehydrogenase C-terminal" evidence="7">
    <location>
        <begin position="377"/>
        <end position="487"/>
    </location>
</feature>
<evidence type="ECO:0000313" key="9">
    <source>
        <dbReference type="Proteomes" id="UP000243975"/>
    </source>
</evidence>
<keyword evidence="4 6" id="KW-1133">Transmembrane helix</keyword>
<evidence type="ECO:0000256" key="4">
    <source>
        <dbReference type="ARBA" id="ARBA00022989"/>
    </source>
</evidence>
<dbReference type="PANTHER" id="PTHR10556">
    <property type="entry name" value="3-OXO-5-ALPHA-STEROID 4-DEHYDROGENASE"/>
    <property type="match status" value="1"/>
</dbReference>
<dbReference type="GO" id="GO:0016020">
    <property type="term" value="C:membrane"/>
    <property type="evidence" value="ECO:0007669"/>
    <property type="project" value="UniProtKB-SubCell"/>
</dbReference>
<gene>
    <name evidence="8" type="ORF">Ccrd_015418</name>
</gene>
<evidence type="ECO:0000256" key="3">
    <source>
        <dbReference type="ARBA" id="ARBA00022692"/>
    </source>
</evidence>
<dbReference type="AlphaFoldDB" id="A0A124SGF5"/>
<evidence type="ECO:0000259" key="7">
    <source>
        <dbReference type="Pfam" id="PF02544"/>
    </source>
</evidence>
<evidence type="ECO:0000256" key="2">
    <source>
        <dbReference type="ARBA" id="ARBA00007742"/>
    </source>
</evidence>
<feature type="transmembrane region" description="Helical" evidence="6">
    <location>
        <begin position="341"/>
        <end position="365"/>
    </location>
</feature>
<feature type="transmembrane region" description="Helical" evidence="6">
    <location>
        <begin position="289"/>
        <end position="306"/>
    </location>
</feature>
<feature type="transmembrane region" description="Helical" evidence="6">
    <location>
        <begin position="416"/>
        <end position="437"/>
    </location>
</feature>
<dbReference type="Gramene" id="KVI06227">
    <property type="protein sequence ID" value="KVI06227"/>
    <property type="gene ID" value="Ccrd_015418"/>
</dbReference>
<evidence type="ECO:0000313" key="8">
    <source>
        <dbReference type="EMBL" id="KVI06227.1"/>
    </source>
</evidence>
<feature type="transmembrane region" description="Helical" evidence="6">
    <location>
        <begin position="443"/>
        <end position="462"/>
    </location>
</feature>
<dbReference type="InterPro" id="IPR001104">
    <property type="entry name" value="3-oxo-5_a-steroid_4-DH_C"/>
</dbReference>
<dbReference type="GO" id="GO:0016627">
    <property type="term" value="F:oxidoreductase activity, acting on the CH-CH group of donors"/>
    <property type="evidence" value="ECO:0007669"/>
    <property type="project" value="InterPro"/>
</dbReference>
<dbReference type="PANTHER" id="PTHR10556:SF55">
    <property type="entry name" value="3-OXO-5-ALPHA-STEROID 4-DEHYDROGENASE-RELATED"/>
    <property type="match status" value="1"/>
</dbReference>
<comment type="subcellular location">
    <subcellularLocation>
        <location evidence="1">Membrane</location>
        <topology evidence="1">Multi-pass membrane protein</topology>
    </subcellularLocation>
</comment>
<dbReference type="Gene3D" id="1.20.120.1630">
    <property type="match status" value="2"/>
</dbReference>
<comment type="similarity">
    <text evidence="2">Belongs to the steroid 5-alpha reductase family.</text>
</comment>
<comment type="caution">
    <text evidence="8">The sequence shown here is derived from an EMBL/GenBank/DDBJ whole genome shotgun (WGS) entry which is preliminary data.</text>
</comment>
<name>A0A124SGF5_CYNCS</name>
<accession>A0A124SGF5</accession>
<dbReference type="EMBL" id="LEKV01001843">
    <property type="protein sequence ID" value="KVI06227.1"/>
    <property type="molecule type" value="Genomic_DNA"/>
</dbReference>
<feature type="transmembrane region" description="Helical" evidence="6">
    <location>
        <begin position="119"/>
        <end position="143"/>
    </location>
</feature>
<feature type="transmembrane region" description="Helical" evidence="6">
    <location>
        <begin position="15"/>
        <end position="33"/>
    </location>
</feature>
<feature type="transmembrane region" description="Helical" evidence="6">
    <location>
        <begin position="377"/>
        <end position="395"/>
    </location>
</feature>
<evidence type="ECO:0000256" key="1">
    <source>
        <dbReference type="ARBA" id="ARBA00004141"/>
    </source>
</evidence>
<protein>
    <submittedName>
        <fullName evidence="8">3-oxo-5-alpha-steroid 4-dehydrogenase, C-terminal</fullName>
    </submittedName>
</protein>
<evidence type="ECO:0000256" key="5">
    <source>
        <dbReference type="ARBA" id="ARBA00023136"/>
    </source>
</evidence>
<reference evidence="8 9" key="1">
    <citation type="journal article" date="2016" name="Sci. Rep.">
        <title>The genome sequence of the outbreeding globe artichoke constructed de novo incorporating a phase-aware low-pass sequencing strategy of F1 progeny.</title>
        <authorList>
            <person name="Scaglione D."/>
            <person name="Reyes-Chin-Wo S."/>
            <person name="Acquadro A."/>
            <person name="Froenicke L."/>
            <person name="Portis E."/>
            <person name="Beitel C."/>
            <person name="Tirone M."/>
            <person name="Mauro R."/>
            <person name="Lo Monaco A."/>
            <person name="Mauromicale G."/>
            <person name="Faccioli P."/>
            <person name="Cattivelli L."/>
            <person name="Rieseberg L."/>
            <person name="Michelmore R."/>
            <person name="Lanteri S."/>
        </authorList>
    </citation>
    <scope>NUCLEOTIDE SEQUENCE [LARGE SCALE GENOMIC DNA]</scope>
    <source>
        <strain evidence="8">2C</strain>
    </source>
</reference>